<gene>
    <name evidence="2" type="ORF">ACFPRK_22760</name>
</gene>
<evidence type="ECO:0000313" key="2">
    <source>
        <dbReference type="EMBL" id="MFC5173386.1"/>
    </source>
</evidence>
<evidence type="ECO:0000313" key="3">
    <source>
        <dbReference type="Proteomes" id="UP001596208"/>
    </source>
</evidence>
<organism evidence="2 3">
    <name type="scientific">Streptomyces mutomycini</name>
    <dbReference type="NCBI Taxonomy" id="284036"/>
    <lineage>
        <taxon>Bacteria</taxon>
        <taxon>Bacillati</taxon>
        <taxon>Actinomycetota</taxon>
        <taxon>Actinomycetes</taxon>
        <taxon>Kitasatosporales</taxon>
        <taxon>Streptomycetaceae</taxon>
        <taxon>Streptomyces</taxon>
    </lineage>
</organism>
<dbReference type="RefSeq" id="WP_051834497.1">
    <property type="nucleotide sequence ID" value="NZ_JBFADZ010000001.1"/>
</dbReference>
<dbReference type="Pfam" id="PF02441">
    <property type="entry name" value="Flavoprotein"/>
    <property type="match status" value="1"/>
</dbReference>
<proteinExistence type="predicted"/>
<keyword evidence="3" id="KW-1185">Reference proteome</keyword>
<dbReference type="Proteomes" id="UP001596208">
    <property type="component" value="Unassembled WGS sequence"/>
</dbReference>
<dbReference type="InterPro" id="IPR036551">
    <property type="entry name" value="Flavin_trans-like"/>
</dbReference>
<dbReference type="PANTHER" id="PTHR14359">
    <property type="entry name" value="HOMO-OLIGOMERIC FLAVIN CONTAINING CYS DECARBOXYLASE FAMILY"/>
    <property type="match status" value="1"/>
</dbReference>
<accession>A0ABW0B8D9</accession>
<sequence>MKETAEVPEIQQALSRVKLLWGVCGSFSAIAVPHVNAWLRGVVGVREVRTIMTRQAQDLMGPRMIETVTGHRPVTDWEDHRGIGAAHVALGAWADVLVVLPATANFLAKAAHGIADDVLTSTLLAADCPVVIAPVMNAAMWSKPAVRRNAEQLRIDGYHLVEPQDGVSLTEGHQETGSLGDFRPVISAALVKAAAHAARAEGQ</sequence>
<dbReference type="EMBL" id="JBHSKI010000010">
    <property type="protein sequence ID" value="MFC5173386.1"/>
    <property type="molecule type" value="Genomic_DNA"/>
</dbReference>
<dbReference type="PANTHER" id="PTHR14359:SF6">
    <property type="entry name" value="PHOSPHOPANTOTHENOYLCYSTEINE DECARBOXYLASE"/>
    <property type="match status" value="1"/>
</dbReference>
<name>A0ABW0B8D9_9ACTN</name>
<dbReference type="InterPro" id="IPR003382">
    <property type="entry name" value="Flavoprotein"/>
</dbReference>
<reference evidence="3" key="1">
    <citation type="journal article" date="2019" name="Int. J. Syst. Evol. Microbiol.">
        <title>The Global Catalogue of Microorganisms (GCM) 10K type strain sequencing project: providing services to taxonomists for standard genome sequencing and annotation.</title>
        <authorList>
            <consortium name="The Broad Institute Genomics Platform"/>
            <consortium name="The Broad Institute Genome Sequencing Center for Infectious Disease"/>
            <person name="Wu L."/>
            <person name="Ma J."/>
        </authorList>
    </citation>
    <scope>NUCLEOTIDE SEQUENCE [LARGE SCALE GENOMIC DNA]</scope>
    <source>
        <strain evidence="3">CGMCC 4.1721</strain>
    </source>
</reference>
<dbReference type="SUPFAM" id="SSF52507">
    <property type="entry name" value="Homo-oligomeric flavin-containing Cys decarboxylases, HFCD"/>
    <property type="match status" value="1"/>
</dbReference>
<comment type="caution">
    <text evidence="2">The sequence shown here is derived from an EMBL/GenBank/DDBJ whole genome shotgun (WGS) entry which is preliminary data.</text>
</comment>
<feature type="domain" description="Flavoprotein" evidence="1">
    <location>
        <begin position="18"/>
        <end position="154"/>
    </location>
</feature>
<protein>
    <submittedName>
        <fullName evidence="2">Flavoprotein</fullName>
    </submittedName>
</protein>
<dbReference type="Gene3D" id="3.40.50.1950">
    <property type="entry name" value="Flavin prenyltransferase-like"/>
    <property type="match status" value="1"/>
</dbReference>
<evidence type="ECO:0000259" key="1">
    <source>
        <dbReference type="Pfam" id="PF02441"/>
    </source>
</evidence>